<dbReference type="PROSITE" id="PS00136">
    <property type="entry name" value="SUBTILASE_ASP"/>
    <property type="match status" value="1"/>
</dbReference>
<evidence type="ECO:0000256" key="3">
    <source>
        <dbReference type="ARBA" id="ARBA00022723"/>
    </source>
</evidence>
<dbReference type="Proteomes" id="UP000198535">
    <property type="component" value="Unassembled WGS sequence"/>
</dbReference>
<dbReference type="InterPro" id="IPR036852">
    <property type="entry name" value="Peptidase_S8/S53_dom_sf"/>
</dbReference>
<keyword evidence="12" id="KW-1185">Reference proteome</keyword>
<organism evidence="11 12">
    <name type="scientific">Methanolobus profundi</name>
    <dbReference type="NCBI Taxonomy" id="487685"/>
    <lineage>
        <taxon>Archaea</taxon>
        <taxon>Methanobacteriati</taxon>
        <taxon>Methanobacteriota</taxon>
        <taxon>Stenosarchaea group</taxon>
        <taxon>Methanomicrobia</taxon>
        <taxon>Methanosarcinales</taxon>
        <taxon>Methanosarcinaceae</taxon>
        <taxon>Methanolobus</taxon>
    </lineage>
</organism>
<evidence type="ECO:0000259" key="9">
    <source>
        <dbReference type="Pfam" id="PF00082"/>
    </source>
</evidence>
<evidence type="ECO:0000313" key="11">
    <source>
        <dbReference type="EMBL" id="SFM27846.1"/>
    </source>
</evidence>
<dbReference type="InterPro" id="IPR010259">
    <property type="entry name" value="S8pro/Inhibitor_I9"/>
</dbReference>
<gene>
    <name evidence="11" type="ORF">SAMN04488696_0699</name>
</gene>
<feature type="domain" description="Peptidase S8/S53" evidence="9">
    <location>
        <begin position="100"/>
        <end position="352"/>
    </location>
</feature>
<keyword evidence="2 6" id="KW-0645">Protease</keyword>
<dbReference type="Pfam" id="PF05922">
    <property type="entry name" value="Inhibitor_I9"/>
    <property type="match status" value="1"/>
</dbReference>
<accession>A0A1I4PJU0</accession>
<evidence type="ECO:0000256" key="5">
    <source>
        <dbReference type="ARBA" id="ARBA00022825"/>
    </source>
</evidence>
<dbReference type="Gene3D" id="3.30.70.80">
    <property type="entry name" value="Peptidase S8 propeptide/proteinase inhibitor I9"/>
    <property type="match status" value="1"/>
</dbReference>
<dbReference type="InterPro" id="IPR050131">
    <property type="entry name" value="Peptidase_S8_subtilisin-like"/>
</dbReference>
<dbReference type="STRING" id="487685.SAMN04488696_0699"/>
<dbReference type="InterPro" id="IPR023828">
    <property type="entry name" value="Peptidase_S8_Ser-AS"/>
</dbReference>
<proteinExistence type="inferred from homology"/>
<dbReference type="Pfam" id="PF00082">
    <property type="entry name" value="Peptidase_S8"/>
    <property type="match status" value="1"/>
</dbReference>
<evidence type="ECO:0000256" key="4">
    <source>
        <dbReference type="ARBA" id="ARBA00022801"/>
    </source>
</evidence>
<dbReference type="InterPro" id="IPR023827">
    <property type="entry name" value="Peptidase_S8_Asp-AS"/>
</dbReference>
<feature type="active site" description="Charge relay system" evidence="6">
    <location>
        <position position="142"/>
    </location>
</feature>
<dbReference type="SUPFAM" id="SSF52743">
    <property type="entry name" value="Subtilisin-like"/>
    <property type="match status" value="1"/>
</dbReference>
<evidence type="ECO:0000256" key="6">
    <source>
        <dbReference type="PROSITE-ProRule" id="PRU01240"/>
    </source>
</evidence>
<dbReference type="PANTHER" id="PTHR43806">
    <property type="entry name" value="PEPTIDASE S8"/>
    <property type="match status" value="1"/>
</dbReference>
<dbReference type="GO" id="GO:0046872">
    <property type="term" value="F:metal ion binding"/>
    <property type="evidence" value="ECO:0007669"/>
    <property type="project" value="UniProtKB-KW"/>
</dbReference>
<feature type="region of interest" description="Disordered" evidence="8">
    <location>
        <begin position="366"/>
        <end position="391"/>
    </location>
</feature>
<dbReference type="PROSITE" id="PS51892">
    <property type="entry name" value="SUBTILASE"/>
    <property type="match status" value="1"/>
</dbReference>
<dbReference type="PRINTS" id="PR00723">
    <property type="entry name" value="SUBTILISIN"/>
</dbReference>
<dbReference type="PANTHER" id="PTHR43806:SF11">
    <property type="entry name" value="CEREVISIN-RELATED"/>
    <property type="match status" value="1"/>
</dbReference>
<dbReference type="RefSeq" id="WP_245747842.1">
    <property type="nucleotide sequence ID" value="NZ_FOUJ01000001.1"/>
</dbReference>
<dbReference type="GO" id="GO:0006508">
    <property type="term" value="P:proteolysis"/>
    <property type="evidence" value="ECO:0007669"/>
    <property type="project" value="UniProtKB-KW"/>
</dbReference>
<evidence type="ECO:0000256" key="1">
    <source>
        <dbReference type="ARBA" id="ARBA00011073"/>
    </source>
</evidence>
<keyword evidence="3" id="KW-0479">Metal-binding</keyword>
<dbReference type="InterPro" id="IPR022398">
    <property type="entry name" value="Peptidase_S8_His-AS"/>
</dbReference>
<keyword evidence="4 6" id="KW-0378">Hydrolase</keyword>
<dbReference type="InterPro" id="IPR008964">
    <property type="entry name" value="Invasin/intimin_cell_adhesion"/>
</dbReference>
<sequence length="511" mass="52459">MVAPASAVSSNNEKVPVLIKFKGQSDAQLVKANGGNIKYEYDVVSAIAAELPQKAIDALSKNPNVELIEPDGIAQITAETTPWGIDRVNAPGAQALGITGSGVKVAVIDTGVDYTHPDLAANYLGGYDYVNGDNDPMDDHSHGTHVAGTVLGIDNEEGVLGVAPNAGFYALKAADASGSVSYSDLIASINWAVNNDADVITMSLGGSYSSTLKTACDNAYNSGVVVVAAAGNTGGSVIYPAGYDSVIAVSATDSNDVKASWSSYGSQVELAAPGVSIYSTMPGSSYGYKSGTSMATPHVTGVVALLLSTDVSGTTLDLDNDGTWDPAEVRARLQSTATDIGDAGKDTYYGYGLVNALAAVSDLDQAPATEDPATEDPATEVPATEDPVTDPVADPVVTMHLSDLTVDTTYTVKAKKHIFAYATSTATVVDADNNPVSGATVSGDWSGLVSGSVTAVTDQNGVVTFQSSQLKNPSGSFIFTVTDVTLDGYEYDASENACDSTASVLFTESLK</sequence>
<name>A0A1I4PJU0_9EURY</name>
<dbReference type="AlphaFoldDB" id="A0A1I4PJU0"/>
<evidence type="ECO:0000313" key="12">
    <source>
        <dbReference type="Proteomes" id="UP000198535"/>
    </source>
</evidence>
<reference evidence="12" key="1">
    <citation type="submission" date="2016-10" db="EMBL/GenBank/DDBJ databases">
        <authorList>
            <person name="Varghese N."/>
            <person name="Submissions S."/>
        </authorList>
    </citation>
    <scope>NUCLEOTIDE SEQUENCE [LARGE SCALE GENOMIC DNA]</scope>
    <source>
        <strain evidence="12">Mob M</strain>
    </source>
</reference>
<evidence type="ECO:0000256" key="7">
    <source>
        <dbReference type="RuleBase" id="RU003355"/>
    </source>
</evidence>
<feature type="domain" description="Inhibitor I9" evidence="10">
    <location>
        <begin position="31"/>
        <end position="75"/>
    </location>
</feature>
<dbReference type="InterPro" id="IPR034202">
    <property type="entry name" value="Subtilisin_Carlsberg-like"/>
</dbReference>
<dbReference type="EMBL" id="FOUJ01000001">
    <property type="protein sequence ID" value="SFM27846.1"/>
    <property type="molecule type" value="Genomic_DNA"/>
</dbReference>
<protein>
    <submittedName>
        <fullName evidence="11">Subtilisin</fullName>
    </submittedName>
</protein>
<dbReference type="PROSITE" id="PS00138">
    <property type="entry name" value="SUBTILASE_SER"/>
    <property type="match status" value="1"/>
</dbReference>
<feature type="active site" description="Charge relay system" evidence="6">
    <location>
        <position position="293"/>
    </location>
</feature>
<comment type="similarity">
    <text evidence="1 6 7">Belongs to the peptidase S8 family.</text>
</comment>
<dbReference type="Gene3D" id="3.40.50.200">
    <property type="entry name" value="Peptidase S8/S53 domain"/>
    <property type="match status" value="1"/>
</dbReference>
<evidence type="ECO:0000256" key="2">
    <source>
        <dbReference type="ARBA" id="ARBA00022670"/>
    </source>
</evidence>
<dbReference type="InterPro" id="IPR000209">
    <property type="entry name" value="Peptidase_S8/S53_dom"/>
</dbReference>
<evidence type="ECO:0000256" key="8">
    <source>
        <dbReference type="SAM" id="MobiDB-lite"/>
    </source>
</evidence>
<dbReference type="SUPFAM" id="SSF49373">
    <property type="entry name" value="Invasin/intimin cell-adhesion fragments"/>
    <property type="match status" value="1"/>
</dbReference>
<dbReference type="PROSITE" id="PS00137">
    <property type="entry name" value="SUBTILASE_HIS"/>
    <property type="match status" value="1"/>
</dbReference>
<evidence type="ECO:0000259" key="10">
    <source>
        <dbReference type="Pfam" id="PF05922"/>
    </source>
</evidence>
<feature type="active site" description="Charge relay system" evidence="6">
    <location>
        <position position="109"/>
    </location>
</feature>
<dbReference type="GO" id="GO:0004252">
    <property type="term" value="F:serine-type endopeptidase activity"/>
    <property type="evidence" value="ECO:0007669"/>
    <property type="project" value="UniProtKB-UniRule"/>
</dbReference>
<keyword evidence="5 6" id="KW-0720">Serine protease</keyword>
<dbReference type="CDD" id="cd07477">
    <property type="entry name" value="Peptidases_S8_Subtilisin_subset"/>
    <property type="match status" value="1"/>
</dbReference>
<dbReference type="InterPro" id="IPR015500">
    <property type="entry name" value="Peptidase_S8_subtilisin-rel"/>
</dbReference>
<dbReference type="SUPFAM" id="SSF54897">
    <property type="entry name" value="Protease propeptides/inhibitors"/>
    <property type="match status" value="1"/>
</dbReference>
<dbReference type="InterPro" id="IPR037045">
    <property type="entry name" value="S8pro/Inhibitor_I9_sf"/>
</dbReference>